<reference evidence="1" key="1">
    <citation type="submission" date="2005-01" db="EMBL/GenBank/DDBJ databases">
        <authorList>
            <person name="Han Z."/>
        </authorList>
    </citation>
    <scope>NUCLEOTIDE SEQUENCE</scope>
</reference>
<protein>
    <submittedName>
        <fullName evidence="1">SJCHGC09709 protein</fullName>
    </submittedName>
</protein>
<organism evidence="1">
    <name type="scientific">Schistosoma japonicum</name>
    <name type="common">Blood fluke</name>
    <dbReference type="NCBI Taxonomy" id="6182"/>
    <lineage>
        <taxon>Eukaryota</taxon>
        <taxon>Metazoa</taxon>
        <taxon>Spiralia</taxon>
        <taxon>Lophotrochozoa</taxon>
        <taxon>Platyhelminthes</taxon>
        <taxon>Trematoda</taxon>
        <taxon>Digenea</taxon>
        <taxon>Strigeidida</taxon>
        <taxon>Schistosomatoidea</taxon>
        <taxon>Schistosomatidae</taxon>
        <taxon>Schistosoma</taxon>
    </lineage>
</organism>
<sequence length="78" mass="9202">MILCSALQNQARECLEMRLESERFVKSMYLAPQEQINLYIDVIRCRCLSLTQLEKTIRNLAACDIFLNDFLKISFRLL</sequence>
<name>Q5BR30_SCHJA</name>
<dbReference type="AlphaFoldDB" id="Q5BR30"/>
<proteinExistence type="evidence at transcript level"/>
<accession>Q5BR30</accession>
<reference evidence="1" key="2">
    <citation type="journal article" date="2006" name="PLoS Pathog.">
        <title>New perspectives on host-parasite interplay by comparative transcriptomic and proteomic analyses of Schistosoma japonicum.</title>
        <authorList>
            <person name="Liu F."/>
            <person name="Lu J."/>
            <person name="Hu W."/>
            <person name="Wang S.Y."/>
            <person name="Cui S.J."/>
            <person name="Chi M."/>
            <person name="Yan Q."/>
            <person name="Wang X.R."/>
            <person name="Song H.D."/>
            <person name="Xu X.N."/>
            <person name="Wang J.J."/>
            <person name="Zhang X.L."/>
            <person name="Zhang X."/>
            <person name="Wang Z.Q."/>
            <person name="Xue C.L."/>
            <person name="Brindley P.J."/>
            <person name="McManus D.P."/>
            <person name="Yang P.Y."/>
            <person name="Feng Z."/>
            <person name="Chen Z."/>
            <person name="Han Z.G."/>
        </authorList>
    </citation>
    <scope>NUCLEOTIDE SEQUENCE</scope>
</reference>
<dbReference type="EMBL" id="AY915785">
    <property type="protein sequence ID" value="AAX31006.1"/>
    <property type="molecule type" value="mRNA"/>
</dbReference>
<evidence type="ECO:0000313" key="1">
    <source>
        <dbReference type="EMBL" id="AAX31006.1"/>
    </source>
</evidence>